<proteinExistence type="predicted"/>
<dbReference type="AlphaFoldDB" id="X6N1E4"/>
<organism evidence="1 2">
    <name type="scientific">Reticulomyxa filosa</name>
    <dbReference type="NCBI Taxonomy" id="46433"/>
    <lineage>
        <taxon>Eukaryota</taxon>
        <taxon>Sar</taxon>
        <taxon>Rhizaria</taxon>
        <taxon>Retaria</taxon>
        <taxon>Foraminifera</taxon>
        <taxon>Monothalamids</taxon>
        <taxon>Reticulomyxidae</taxon>
        <taxon>Reticulomyxa</taxon>
    </lineage>
</organism>
<reference evidence="1 2" key="1">
    <citation type="journal article" date="2013" name="Curr. Biol.">
        <title>The Genome of the Foraminiferan Reticulomyxa filosa.</title>
        <authorList>
            <person name="Glockner G."/>
            <person name="Hulsmann N."/>
            <person name="Schleicher M."/>
            <person name="Noegel A.A."/>
            <person name="Eichinger L."/>
            <person name="Gallinger C."/>
            <person name="Pawlowski J."/>
            <person name="Sierra R."/>
            <person name="Euteneuer U."/>
            <person name="Pillet L."/>
            <person name="Moustafa A."/>
            <person name="Platzer M."/>
            <person name="Groth M."/>
            <person name="Szafranski K."/>
            <person name="Schliwa M."/>
        </authorList>
    </citation>
    <scope>NUCLEOTIDE SEQUENCE [LARGE SCALE GENOMIC DNA]</scope>
</reference>
<evidence type="ECO:0000313" key="2">
    <source>
        <dbReference type="Proteomes" id="UP000023152"/>
    </source>
</evidence>
<name>X6N1E4_RETFI</name>
<accession>X6N1E4</accession>
<gene>
    <name evidence="1" type="ORF">RFI_17682</name>
</gene>
<comment type="caution">
    <text evidence="1">The sequence shown here is derived from an EMBL/GenBank/DDBJ whole genome shotgun (WGS) entry which is preliminary data.</text>
</comment>
<keyword evidence="2" id="KW-1185">Reference proteome</keyword>
<protein>
    <submittedName>
        <fullName evidence="1">Uncharacterized protein</fullName>
    </submittedName>
</protein>
<evidence type="ECO:0000313" key="1">
    <source>
        <dbReference type="EMBL" id="ETO19549.1"/>
    </source>
</evidence>
<sequence>MTLELKKIKKKFIHQSKSERLCVRHYLRQVLIGIRLPKALNESIDDKSDENVNTVDRLGKFPWNGIRKWYVNGIQFQILYSYAAQRPVSLYRSIFDISSDSDWRRCVLNWKKFIENEKDLIERWNLLDYNDMMGANHGCICYSLSLSAKDLQFKETSYSTQRCQMRSIDKYAVILLFE</sequence>
<dbReference type="Proteomes" id="UP000023152">
    <property type="component" value="Unassembled WGS sequence"/>
</dbReference>
<dbReference type="EMBL" id="ASPP01013543">
    <property type="protein sequence ID" value="ETO19549.1"/>
    <property type="molecule type" value="Genomic_DNA"/>
</dbReference>